<name>A0A9W6ES15_9LACO</name>
<proteinExistence type="predicted"/>
<keyword evidence="2" id="KW-1185">Reference proteome</keyword>
<dbReference type="Proteomes" id="UP001144204">
    <property type="component" value="Unassembled WGS sequence"/>
</dbReference>
<reference evidence="1" key="1">
    <citation type="submission" date="2022-07" db="EMBL/GenBank/DDBJ databases">
        <authorList>
            <person name="Kouya T."/>
            <person name="Ishiyama Y."/>
        </authorList>
    </citation>
    <scope>NUCLEOTIDE SEQUENCE</scope>
    <source>
        <strain evidence="1">WR16-4</strain>
    </source>
</reference>
<evidence type="ECO:0000313" key="1">
    <source>
        <dbReference type="EMBL" id="GLB46385.1"/>
    </source>
</evidence>
<gene>
    <name evidence="1" type="ORF">WR164_03640</name>
</gene>
<sequence>MPEQQEEHQTNIKIAIKIQHNLFEKAYQAAQSKDQLTSEVLMTLRAYLNMGLNSKAYQTPDKDQLKTNLKAACHVAFSNEYENGNDTPEYAQQLSRKASQIIDDAYQNDIAPLFNN</sequence>
<dbReference type="EMBL" id="BRPL01000002">
    <property type="protein sequence ID" value="GLB46385.1"/>
    <property type="molecule type" value="Genomic_DNA"/>
</dbReference>
<evidence type="ECO:0000313" key="2">
    <source>
        <dbReference type="Proteomes" id="UP001144204"/>
    </source>
</evidence>
<accession>A0A9W6ES15</accession>
<protein>
    <submittedName>
        <fullName evidence="1">Uncharacterized protein</fullName>
    </submittedName>
</protein>
<dbReference type="RefSeq" id="WP_286135846.1">
    <property type="nucleotide sequence ID" value="NZ_BRPL01000002.1"/>
</dbReference>
<organism evidence="1 2">
    <name type="scientific">Philodulcilactobacillus myokoensis</name>
    <dbReference type="NCBI Taxonomy" id="2929573"/>
    <lineage>
        <taxon>Bacteria</taxon>
        <taxon>Bacillati</taxon>
        <taxon>Bacillota</taxon>
        <taxon>Bacilli</taxon>
        <taxon>Lactobacillales</taxon>
        <taxon>Lactobacillaceae</taxon>
        <taxon>Philodulcilactobacillus</taxon>
    </lineage>
</organism>
<comment type="caution">
    <text evidence="1">The sequence shown here is derived from an EMBL/GenBank/DDBJ whole genome shotgun (WGS) entry which is preliminary data.</text>
</comment>
<dbReference type="AlphaFoldDB" id="A0A9W6ES15"/>
<reference evidence="1" key="2">
    <citation type="journal article" date="2023" name="PLoS ONE">
        <title>Philodulcilactobacillus myokoensis gen. nov., sp. nov., a fructophilic, acidophilic, and agar-phobic lactic acid bacterium isolated from fermented vegetable extracts.</title>
        <authorList>
            <person name="Kouya T."/>
            <person name="Ishiyama Y."/>
            <person name="Ohashi S."/>
            <person name="Kumakubo R."/>
            <person name="Yamazaki T."/>
            <person name="Otaki T."/>
        </authorList>
    </citation>
    <scope>NUCLEOTIDE SEQUENCE</scope>
    <source>
        <strain evidence="1">WR16-4</strain>
    </source>
</reference>